<evidence type="ECO:0000313" key="4">
    <source>
        <dbReference type="Proteomes" id="UP000320839"/>
    </source>
</evidence>
<accession>A0A518FV47</accession>
<protein>
    <submittedName>
        <fullName evidence="1">Uncharacterized protein</fullName>
    </submittedName>
</protein>
<evidence type="ECO:0000313" key="1">
    <source>
        <dbReference type="EMBL" id="QDT29389.1"/>
    </source>
</evidence>
<proteinExistence type="predicted"/>
<sequence length="102" mass="11540">MISKNHSGSIPLRKSQFSISGIILNEEEPKRFAVNISIPGFLYSIESTLTGNQLFSYSEFQKVIASEHGVFAYVTEIDQARGTHKRSQLWRAFINSHLPELV</sequence>
<dbReference type="EMBL" id="CP037421">
    <property type="protein sequence ID" value="QDT29389.1"/>
    <property type="molecule type" value="Genomic_DNA"/>
</dbReference>
<dbReference type="AlphaFoldDB" id="A0A518ACG7"/>
<gene>
    <name evidence="1" type="ORF">Enr10x_47420</name>
    <name evidence="2" type="ORF">Pan153_48810</name>
</gene>
<keyword evidence="3" id="KW-1185">Reference proteome</keyword>
<organism evidence="1 3">
    <name type="scientific">Gimesia panareensis</name>
    <dbReference type="NCBI Taxonomy" id="2527978"/>
    <lineage>
        <taxon>Bacteria</taxon>
        <taxon>Pseudomonadati</taxon>
        <taxon>Planctomycetota</taxon>
        <taxon>Planctomycetia</taxon>
        <taxon>Planctomycetales</taxon>
        <taxon>Planctomycetaceae</taxon>
        <taxon>Gimesia</taxon>
    </lineage>
</organism>
<accession>A0A518ACG7</accession>
<name>A0A518ACG7_9PLAN</name>
<reference evidence="1 3" key="1">
    <citation type="submission" date="2019-03" db="EMBL/GenBank/DDBJ databases">
        <title>Deep-cultivation of Planctomycetes and their phenomic and genomic characterization uncovers novel biology.</title>
        <authorList>
            <person name="Wiegand S."/>
            <person name="Jogler M."/>
            <person name="Boedeker C."/>
            <person name="Pinto D."/>
            <person name="Vollmers J."/>
            <person name="Rivas-Marin E."/>
            <person name="Kohn T."/>
            <person name="Peeters S.H."/>
            <person name="Heuer A."/>
            <person name="Rast P."/>
            <person name="Oberbeckmann S."/>
            <person name="Bunk B."/>
            <person name="Jeske O."/>
            <person name="Meyerdierks A."/>
            <person name="Storesund J.E."/>
            <person name="Kallscheuer N."/>
            <person name="Luecker S."/>
            <person name="Lage O.M."/>
            <person name="Pohl T."/>
            <person name="Merkel B.J."/>
            <person name="Hornburger P."/>
            <person name="Mueller R.-W."/>
            <person name="Bruemmer F."/>
            <person name="Labrenz M."/>
            <person name="Spormann A.M."/>
            <person name="Op den Camp H."/>
            <person name="Overmann J."/>
            <person name="Amann R."/>
            <person name="Jetten M.S.M."/>
            <person name="Mascher T."/>
            <person name="Medema M.H."/>
            <person name="Devos D.P."/>
            <person name="Kaster A.-K."/>
            <person name="Ovreas L."/>
            <person name="Rohde M."/>
            <person name="Galperin M.Y."/>
            <person name="Jogler C."/>
        </authorList>
    </citation>
    <scope>NUCLEOTIDE SEQUENCE [LARGE SCALE GENOMIC DNA]</scope>
    <source>
        <strain evidence="1 3">Enr10</strain>
        <strain evidence="2 4">Pan153</strain>
    </source>
</reference>
<dbReference type="EMBL" id="CP036317">
    <property type="protein sequence ID" value="QDV20208.1"/>
    <property type="molecule type" value="Genomic_DNA"/>
</dbReference>
<accession>A0A517QCP0</accession>
<evidence type="ECO:0000313" key="2">
    <source>
        <dbReference type="EMBL" id="QDV20208.1"/>
    </source>
</evidence>
<dbReference type="Proteomes" id="UP000315647">
    <property type="component" value="Chromosome"/>
</dbReference>
<dbReference type="Proteomes" id="UP000320839">
    <property type="component" value="Chromosome"/>
</dbReference>
<evidence type="ECO:0000313" key="3">
    <source>
        <dbReference type="Proteomes" id="UP000315647"/>
    </source>
</evidence>